<dbReference type="InterPro" id="IPR014729">
    <property type="entry name" value="Rossmann-like_a/b/a_fold"/>
</dbReference>
<dbReference type="GO" id="GO:0004066">
    <property type="term" value="F:asparagine synthase (glutamine-hydrolyzing) activity"/>
    <property type="evidence" value="ECO:0007669"/>
    <property type="project" value="UniProtKB-EC"/>
</dbReference>
<dbReference type="InterPro" id="IPR051786">
    <property type="entry name" value="ASN_synthetase/amidase"/>
</dbReference>
<dbReference type="EMBL" id="MSIF01000002">
    <property type="protein sequence ID" value="OLF12789.1"/>
    <property type="molecule type" value="Genomic_DNA"/>
</dbReference>
<dbReference type="InterPro" id="IPR006426">
    <property type="entry name" value="Asn_synth_AEB"/>
</dbReference>
<organism evidence="9 10">
    <name type="scientific">Actinophytocola xinjiangensis</name>
    <dbReference type="NCBI Taxonomy" id="485602"/>
    <lineage>
        <taxon>Bacteria</taxon>
        <taxon>Bacillati</taxon>
        <taxon>Actinomycetota</taxon>
        <taxon>Actinomycetes</taxon>
        <taxon>Pseudonocardiales</taxon>
        <taxon>Pseudonocardiaceae</taxon>
    </lineage>
</organism>
<dbReference type="PANTHER" id="PTHR43284">
    <property type="entry name" value="ASPARAGINE SYNTHETASE (GLUTAMINE-HYDROLYZING)"/>
    <property type="match status" value="1"/>
</dbReference>
<dbReference type="GO" id="GO:0006529">
    <property type="term" value="P:asparagine biosynthetic process"/>
    <property type="evidence" value="ECO:0007669"/>
    <property type="project" value="UniProtKB-KW"/>
</dbReference>
<keyword evidence="10" id="KW-1185">Reference proteome</keyword>
<evidence type="ECO:0000313" key="9">
    <source>
        <dbReference type="EMBL" id="OLF12789.1"/>
    </source>
</evidence>
<evidence type="ECO:0000256" key="4">
    <source>
        <dbReference type="ARBA" id="ARBA00022888"/>
    </source>
</evidence>
<name>A0A7Z1B0L9_9PSEU</name>
<dbReference type="Pfam" id="PF00733">
    <property type="entry name" value="Asn_synthase"/>
    <property type="match status" value="1"/>
</dbReference>
<evidence type="ECO:0000256" key="5">
    <source>
        <dbReference type="ARBA" id="ARBA00048741"/>
    </source>
</evidence>
<dbReference type="InterPro" id="IPR029055">
    <property type="entry name" value="Ntn_hydrolases_N"/>
</dbReference>
<dbReference type="NCBIfam" id="NF033561">
    <property type="entry name" value="macrolact_Ik_Al"/>
    <property type="match status" value="1"/>
</dbReference>
<dbReference type="Gene3D" id="3.40.50.620">
    <property type="entry name" value="HUPs"/>
    <property type="match status" value="2"/>
</dbReference>
<dbReference type="SUPFAM" id="SSF56235">
    <property type="entry name" value="N-terminal nucleophile aminohydrolases (Ntn hydrolases)"/>
    <property type="match status" value="1"/>
</dbReference>
<keyword evidence="4" id="KW-0028">Amino-acid biosynthesis</keyword>
<feature type="domain" description="Asparagine synthetase" evidence="8">
    <location>
        <begin position="178"/>
        <end position="564"/>
    </location>
</feature>
<dbReference type="RefSeq" id="WP_075131697.1">
    <property type="nucleotide sequence ID" value="NZ_MSIF01000002.1"/>
</dbReference>
<evidence type="ECO:0000256" key="1">
    <source>
        <dbReference type="ARBA" id="ARBA00005187"/>
    </source>
</evidence>
<evidence type="ECO:0000256" key="7">
    <source>
        <dbReference type="SAM" id="MobiDB-lite"/>
    </source>
</evidence>
<sequence>MAAGPDLFAVFPPPAALPVSPGFRTTGHWHPGELRTVRDGEVAVLGRCLATDQELSSAPLADWPGSYTVVVLTPAGLTARVDLAGQYPLYHRTTAGRTVLAARAATVADLTGLPRRPDPHVLAARIFCPDVPELTGARSVLSGVDTLGPGQTLQVTHDGVTSFAAAGSPPATDAAAALRVALDDAVRARLTASQRVTADLSGGLDSTTVAFLAVRHRTPPLPVFTYHHPDLPADDLAHARRFAALDQRLAHRIVTGTRETLPYQDLPPAGDAPDPSLPGSARTRLRLAAAASEGSDLHLTGEGADALLTAPPVYLADLARHGEHRTLVRHAYAHARPRTVRPSAVVARAVRVAHTSPTRALAHLATQLSHPDGQPLTWLRDGVAWWPGPGAEAAWLTPALRHDLAALCRATTIPPDVDAADLATTRELHRAGTVARQLVDTAREYGIWPQAPFLDHHVIRACLSVPARRRASPPAPKPLLAKAMAGLVPAEVLTRTSKGNYLAEDHAGLSANRHTVTDLLTDSHLAALGVIEPARVLRSLHTADQRGLAFAALNRLLGAELWLRANERVHTC</sequence>
<dbReference type="PANTHER" id="PTHR43284:SF1">
    <property type="entry name" value="ASPARAGINE SYNTHETASE"/>
    <property type="match status" value="1"/>
</dbReference>
<dbReference type="OrthoDB" id="7053173at2"/>
<feature type="region of interest" description="Disordered" evidence="7">
    <location>
        <begin position="260"/>
        <end position="280"/>
    </location>
</feature>
<dbReference type="EC" id="6.3.5.4" evidence="3"/>
<dbReference type="InterPro" id="IPR001962">
    <property type="entry name" value="Asn_synthase"/>
</dbReference>
<dbReference type="PIRSF" id="PIRSF001589">
    <property type="entry name" value="Asn_synthetase_glu-h"/>
    <property type="match status" value="1"/>
</dbReference>
<dbReference type="Proteomes" id="UP000185696">
    <property type="component" value="Unassembled WGS sequence"/>
</dbReference>
<dbReference type="SUPFAM" id="SSF52402">
    <property type="entry name" value="Adenine nucleotide alpha hydrolases-like"/>
    <property type="match status" value="1"/>
</dbReference>
<evidence type="ECO:0000259" key="8">
    <source>
        <dbReference type="Pfam" id="PF00733"/>
    </source>
</evidence>
<comment type="similarity">
    <text evidence="2">Belongs to the asparagine synthetase family.</text>
</comment>
<keyword evidence="4" id="KW-0061">Asparagine biosynthesis</keyword>
<dbReference type="AlphaFoldDB" id="A0A7Z1B0L9"/>
<accession>A0A7Z1B0L9</accession>
<proteinExistence type="inferred from homology"/>
<evidence type="ECO:0000256" key="2">
    <source>
        <dbReference type="ARBA" id="ARBA00005752"/>
    </source>
</evidence>
<gene>
    <name evidence="9" type="ORF">BLA60_05835</name>
</gene>
<comment type="pathway">
    <text evidence="1">Amino-acid biosynthesis; L-asparagine biosynthesis; L-asparagine from L-aspartate (L-Gln route): step 1/1.</text>
</comment>
<comment type="caution">
    <text evidence="9">The sequence shown here is derived from an EMBL/GenBank/DDBJ whole genome shotgun (WGS) entry which is preliminary data.</text>
</comment>
<reference evidence="9 10" key="1">
    <citation type="submission" date="2016-12" db="EMBL/GenBank/DDBJ databases">
        <title>The draft genome sequence of Actinophytocola xinjiangensis.</title>
        <authorList>
            <person name="Wang W."/>
            <person name="Yuan L."/>
        </authorList>
    </citation>
    <scope>NUCLEOTIDE SEQUENCE [LARGE SCALE GENOMIC DNA]</scope>
    <source>
        <strain evidence="9 10">CGMCC 4.4663</strain>
    </source>
</reference>
<evidence type="ECO:0000256" key="3">
    <source>
        <dbReference type="ARBA" id="ARBA00012737"/>
    </source>
</evidence>
<comment type="catalytic activity">
    <reaction evidence="5">
        <text>L-aspartate + L-glutamine + ATP + H2O = L-asparagine + L-glutamate + AMP + diphosphate + H(+)</text>
        <dbReference type="Rhea" id="RHEA:12228"/>
        <dbReference type="ChEBI" id="CHEBI:15377"/>
        <dbReference type="ChEBI" id="CHEBI:15378"/>
        <dbReference type="ChEBI" id="CHEBI:29985"/>
        <dbReference type="ChEBI" id="CHEBI:29991"/>
        <dbReference type="ChEBI" id="CHEBI:30616"/>
        <dbReference type="ChEBI" id="CHEBI:33019"/>
        <dbReference type="ChEBI" id="CHEBI:58048"/>
        <dbReference type="ChEBI" id="CHEBI:58359"/>
        <dbReference type="ChEBI" id="CHEBI:456215"/>
        <dbReference type="EC" id="6.3.5.4"/>
    </reaction>
</comment>
<protein>
    <recommendedName>
        <fullName evidence="3">asparagine synthase (glutamine-hydrolyzing)</fullName>
        <ecNumber evidence="3">6.3.5.4</ecNumber>
    </recommendedName>
</protein>
<evidence type="ECO:0000256" key="6">
    <source>
        <dbReference type="PIRSR" id="PIRSR001589-3"/>
    </source>
</evidence>
<evidence type="ECO:0000313" key="10">
    <source>
        <dbReference type="Proteomes" id="UP000185696"/>
    </source>
</evidence>
<feature type="site" description="Important for beta-aspartyl-AMP intermediate formation" evidence="6">
    <location>
        <position position="302"/>
    </location>
</feature>